<dbReference type="eggNOG" id="COG3637">
    <property type="taxonomic scope" value="Bacteria"/>
</dbReference>
<evidence type="ECO:0000313" key="4">
    <source>
        <dbReference type="Proteomes" id="UP000015527"/>
    </source>
</evidence>
<dbReference type="RefSeq" id="WP_021233072.1">
    <property type="nucleotide sequence ID" value="NZ_ATHL01000044.1"/>
</dbReference>
<protein>
    <submittedName>
        <fullName evidence="3">Uncharacterized protein</fullName>
    </submittedName>
</protein>
<dbReference type="EMBL" id="ATHL01000044">
    <property type="protein sequence ID" value="EQB18103.1"/>
    <property type="molecule type" value="Genomic_DNA"/>
</dbReference>
<dbReference type="AlphaFoldDB" id="T0I1B1"/>
<dbReference type="InterPro" id="IPR011250">
    <property type="entry name" value="OMP/PagP_B-barrel"/>
</dbReference>
<keyword evidence="4" id="KW-1185">Reference proteome</keyword>
<keyword evidence="2" id="KW-0732">Signal</keyword>
<dbReference type="OrthoDB" id="9815357at2"/>
<organism evidence="3 4">
    <name type="scientific">Novosphingobium lindaniclasticum LE124</name>
    <dbReference type="NCBI Taxonomy" id="1096930"/>
    <lineage>
        <taxon>Bacteria</taxon>
        <taxon>Pseudomonadati</taxon>
        <taxon>Pseudomonadota</taxon>
        <taxon>Alphaproteobacteria</taxon>
        <taxon>Sphingomonadales</taxon>
        <taxon>Sphingomonadaceae</taxon>
        <taxon>Novosphingobium</taxon>
    </lineage>
</organism>
<comment type="similarity">
    <text evidence="1">Belongs to the Omp25/RopB family.</text>
</comment>
<accession>T0I1B1</accession>
<evidence type="ECO:0000313" key="3">
    <source>
        <dbReference type="EMBL" id="EQB18103.1"/>
    </source>
</evidence>
<dbReference type="PATRIC" id="fig|1096930.3.peg.1100"/>
<dbReference type="PANTHER" id="PTHR34001">
    <property type="entry name" value="BLL7405 PROTEIN"/>
    <property type="match status" value="1"/>
</dbReference>
<feature type="signal peptide" evidence="2">
    <location>
        <begin position="1"/>
        <end position="24"/>
    </location>
</feature>
<proteinExistence type="inferred from homology"/>
<dbReference type="Proteomes" id="UP000015527">
    <property type="component" value="Unassembled WGS sequence"/>
</dbReference>
<dbReference type="SUPFAM" id="SSF56925">
    <property type="entry name" value="OMPA-like"/>
    <property type="match status" value="1"/>
</dbReference>
<sequence length="291" mass="30715">MKTARYLSSTLGLAVAIVAMPAIAQEDPAPIAVDTPARDSHFDGPYVQAFGGLSTRGNDRGDSLRFDTDGDGRYDNTVSTAAGANAFAPGFCNGRALGATPDGGCRSDKDGAEYGVRFGYDKRMGNNFVLGGLIEGVKSDARDATSGFSSTPASYVIQRQMDYGLNARVRAGYTPGGGALFYVTGGGGVAKIDHTFLTTNTANSFAPQRNNRLVWGWQAGGGGEIMVARNVSLGIEYLYNRYNDNKYNVEVGPGTAPATNPFLIDSGSTSIKGSNKDFSYHSLRATVGFQF</sequence>
<name>T0I1B1_9SPHN</name>
<evidence type="ECO:0000256" key="1">
    <source>
        <dbReference type="ARBA" id="ARBA00038306"/>
    </source>
</evidence>
<feature type="chain" id="PRO_5004564333" evidence="2">
    <location>
        <begin position="25"/>
        <end position="291"/>
    </location>
</feature>
<dbReference type="InterPro" id="IPR051692">
    <property type="entry name" value="OMP-like"/>
</dbReference>
<dbReference type="Gene3D" id="2.40.160.20">
    <property type="match status" value="1"/>
</dbReference>
<gene>
    <name evidence="3" type="ORF">L284_05580</name>
</gene>
<comment type="caution">
    <text evidence="3">The sequence shown here is derived from an EMBL/GenBank/DDBJ whole genome shotgun (WGS) entry which is preliminary data.</text>
</comment>
<evidence type="ECO:0000256" key="2">
    <source>
        <dbReference type="SAM" id="SignalP"/>
    </source>
</evidence>
<dbReference type="PANTHER" id="PTHR34001:SF3">
    <property type="entry name" value="BLL7405 PROTEIN"/>
    <property type="match status" value="1"/>
</dbReference>
<reference evidence="3 4" key="1">
    <citation type="journal article" date="2013" name="Genome Announc.">
        <title>Genome Sequence of Novosphingobium lindaniclasticum LE124T, Isolated from a Hexachlorocyclohexane Dumpsite.</title>
        <authorList>
            <person name="Saxena A."/>
            <person name="Nayyar N."/>
            <person name="Sangwan N."/>
            <person name="Kumari R."/>
            <person name="Khurana J.P."/>
            <person name="Lal R."/>
        </authorList>
    </citation>
    <scope>NUCLEOTIDE SEQUENCE [LARGE SCALE GENOMIC DNA]</scope>
    <source>
        <strain evidence="3 4">LE124</strain>
    </source>
</reference>